<comment type="similarity">
    <text evidence="1">Belongs to the virB8 family.</text>
</comment>
<sequence>MFRKKKVEPQGPAAGKESDSMVERSYYQQGETWEKSVYRSAVASRRLAWAVAGSAVLIALVEAVALASLIPLQTYEPYLIVQDKTTGYLEIARALKPGALADDAAVTQANIVRYIRARETYDYNGLGRDYQLTLLLSTGRAAKDYEALYSEANPQAPQKILGRSARINVNVKSVSLLNERTATVRFSTERIDDTQKTISHYVATVRFRYSTAPMKNELRFDNPLGFQVFEYRRDQESVNDAPRTVGP</sequence>
<evidence type="ECO:0000256" key="5">
    <source>
        <dbReference type="ARBA" id="ARBA00023136"/>
    </source>
</evidence>
<feature type="domain" description="Bacterial virulence protein VirB8" evidence="9">
    <location>
        <begin position="30"/>
        <end position="236"/>
    </location>
</feature>
<dbReference type="PIRSF" id="PIRSF003299">
    <property type="entry name" value="VirB8_PtlE"/>
    <property type="match status" value="1"/>
</dbReference>
<evidence type="ECO:0000256" key="2">
    <source>
        <dbReference type="ARBA" id="ARBA00014420"/>
    </source>
</evidence>
<proteinExistence type="inferred from homology"/>
<comment type="subcellular location">
    <subcellularLocation>
        <location evidence="6">Endomembrane system</location>
        <topology evidence="6">Single-pass membrane protein</topology>
    </subcellularLocation>
</comment>
<gene>
    <name evidence="10" type="ORF">GCM10011491_41720</name>
</gene>
<dbReference type="InterPro" id="IPR032710">
    <property type="entry name" value="NTF2-like_dom_sf"/>
</dbReference>
<evidence type="ECO:0000256" key="3">
    <source>
        <dbReference type="ARBA" id="ARBA00022692"/>
    </source>
</evidence>
<keyword evidence="3 8" id="KW-0812">Transmembrane</keyword>
<dbReference type="GO" id="GO:0016020">
    <property type="term" value="C:membrane"/>
    <property type="evidence" value="ECO:0007669"/>
    <property type="project" value="InterPro"/>
</dbReference>
<evidence type="ECO:0000256" key="8">
    <source>
        <dbReference type="SAM" id="Phobius"/>
    </source>
</evidence>
<dbReference type="CDD" id="cd16424">
    <property type="entry name" value="VirB8"/>
    <property type="match status" value="1"/>
</dbReference>
<dbReference type="GO" id="GO:0030255">
    <property type="term" value="P:protein secretion by the type IV secretion system"/>
    <property type="evidence" value="ECO:0007669"/>
    <property type="project" value="InterPro"/>
</dbReference>
<reference evidence="10" key="1">
    <citation type="journal article" date="2014" name="Int. J. Syst. Evol. Microbiol.">
        <title>Complete genome sequence of Corynebacterium casei LMG S-19264T (=DSM 44701T), isolated from a smear-ripened cheese.</title>
        <authorList>
            <consortium name="US DOE Joint Genome Institute (JGI-PGF)"/>
            <person name="Walter F."/>
            <person name="Albersmeier A."/>
            <person name="Kalinowski J."/>
            <person name="Ruckert C."/>
        </authorList>
    </citation>
    <scope>NUCLEOTIDE SEQUENCE</scope>
    <source>
        <strain evidence="10">CGMCC 1.15082</strain>
    </source>
</reference>
<dbReference type="SUPFAM" id="SSF54427">
    <property type="entry name" value="NTF2-like"/>
    <property type="match status" value="1"/>
</dbReference>
<evidence type="ECO:0000259" key="9">
    <source>
        <dbReference type="Pfam" id="PF04335"/>
    </source>
</evidence>
<reference evidence="10" key="2">
    <citation type="submission" date="2020-09" db="EMBL/GenBank/DDBJ databases">
        <authorList>
            <person name="Sun Q."/>
            <person name="Zhou Y."/>
        </authorList>
    </citation>
    <scope>NUCLEOTIDE SEQUENCE</scope>
    <source>
        <strain evidence="10">CGMCC 1.15082</strain>
    </source>
</reference>
<dbReference type="Proteomes" id="UP000646478">
    <property type="component" value="Unassembled WGS sequence"/>
</dbReference>
<dbReference type="GO" id="GO:0012505">
    <property type="term" value="C:endomembrane system"/>
    <property type="evidence" value="ECO:0007669"/>
    <property type="project" value="UniProtKB-SubCell"/>
</dbReference>
<evidence type="ECO:0000313" key="10">
    <source>
        <dbReference type="EMBL" id="GGB09394.1"/>
    </source>
</evidence>
<protein>
    <recommendedName>
        <fullName evidence="2">Type IV secretion system protein virB8</fullName>
    </recommendedName>
</protein>
<dbReference type="EMBL" id="BMHH01000026">
    <property type="protein sequence ID" value="GGB09394.1"/>
    <property type="molecule type" value="Genomic_DNA"/>
</dbReference>
<evidence type="ECO:0000256" key="4">
    <source>
        <dbReference type="ARBA" id="ARBA00022989"/>
    </source>
</evidence>
<dbReference type="InterPro" id="IPR007430">
    <property type="entry name" value="VirB8"/>
</dbReference>
<feature type="transmembrane region" description="Helical" evidence="8">
    <location>
        <begin position="47"/>
        <end position="70"/>
    </location>
</feature>
<feature type="region of interest" description="Disordered" evidence="7">
    <location>
        <begin position="1"/>
        <end position="21"/>
    </location>
</feature>
<keyword evidence="4 8" id="KW-1133">Transmembrane helix</keyword>
<evidence type="ECO:0000256" key="1">
    <source>
        <dbReference type="ARBA" id="ARBA00011070"/>
    </source>
</evidence>
<dbReference type="RefSeq" id="WP_236016302.1">
    <property type="nucleotide sequence ID" value="NZ_BMHH01000026.1"/>
</dbReference>
<accession>A0A916SR89</accession>
<name>A0A916SR89_9HYPH</name>
<comment type="caution">
    <text evidence="10">The sequence shown here is derived from an EMBL/GenBank/DDBJ whole genome shotgun (WGS) entry which is preliminary data.</text>
</comment>
<dbReference type="Gene3D" id="3.10.450.230">
    <property type="entry name" value="VirB8 protein"/>
    <property type="match status" value="1"/>
</dbReference>
<evidence type="ECO:0000256" key="7">
    <source>
        <dbReference type="SAM" id="MobiDB-lite"/>
    </source>
</evidence>
<keyword evidence="11" id="KW-1185">Reference proteome</keyword>
<evidence type="ECO:0000256" key="6">
    <source>
        <dbReference type="ARBA" id="ARBA00037847"/>
    </source>
</evidence>
<keyword evidence="5 8" id="KW-0472">Membrane</keyword>
<organism evidence="10 11">
    <name type="scientific">Brucella endophytica</name>
    <dbReference type="NCBI Taxonomy" id="1963359"/>
    <lineage>
        <taxon>Bacteria</taxon>
        <taxon>Pseudomonadati</taxon>
        <taxon>Pseudomonadota</taxon>
        <taxon>Alphaproteobacteria</taxon>
        <taxon>Hyphomicrobiales</taxon>
        <taxon>Brucellaceae</taxon>
        <taxon>Brucella/Ochrobactrum group</taxon>
        <taxon>Brucella</taxon>
    </lineage>
</organism>
<evidence type="ECO:0000313" key="11">
    <source>
        <dbReference type="Proteomes" id="UP000646478"/>
    </source>
</evidence>
<dbReference type="AlphaFoldDB" id="A0A916SR89"/>
<dbReference type="InterPro" id="IPR026264">
    <property type="entry name" value="VirB8/PtlE"/>
</dbReference>
<dbReference type="Pfam" id="PF04335">
    <property type="entry name" value="VirB8"/>
    <property type="match status" value="1"/>
</dbReference>